<comment type="caution">
    <text evidence="1">The sequence shown here is derived from an EMBL/GenBank/DDBJ whole genome shotgun (WGS) entry which is preliminary data.</text>
</comment>
<dbReference type="RefSeq" id="WP_346244855.1">
    <property type="nucleotide sequence ID" value="NZ_JBDIZK010000001.1"/>
</dbReference>
<reference evidence="1 2" key="1">
    <citation type="submission" date="2024-05" db="EMBL/GenBank/DDBJ databases">
        <title>Sphingomonas sp. HF-S3 16S ribosomal RNA gene Genome sequencing and assembly.</title>
        <authorList>
            <person name="Lee H."/>
        </authorList>
    </citation>
    <scope>NUCLEOTIDE SEQUENCE [LARGE SCALE GENOMIC DNA]</scope>
    <source>
        <strain evidence="1 2">HF-S3</strain>
    </source>
</reference>
<dbReference type="SUPFAM" id="SSF56935">
    <property type="entry name" value="Porins"/>
    <property type="match status" value="1"/>
</dbReference>
<name>A0ABV0B547_9SPHN</name>
<organism evidence="1 2">
    <name type="scientific">Sphingomonas rustica</name>
    <dbReference type="NCBI Taxonomy" id="3103142"/>
    <lineage>
        <taxon>Bacteria</taxon>
        <taxon>Pseudomonadati</taxon>
        <taxon>Pseudomonadota</taxon>
        <taxon>Alphaproteobacteria</taxon>
        <taxon>Sphingomonadales</taxon>
        <taxon>Sphingomonadaceae</taxon>
        <taxon>Sphingomonas</taxon>
    </lineage>
</organism>
<protein>
    <submittedName>
        <fullName evidence="1">Porin</fullName>
    </submittedName>
</protein>
<gene>
    <name evidence="1" type="ORF">TPR58_01630</name>
</gene>
<dbReference type="Pfam" id="PF16930">
    <property type="entry name" value="Porin_5"/>
    <property type="match status" value="1"/>
</dbReference>
<accession>A0ABV0B547</accession>
<evidence type="ECO:0000313" key="2">
    <source>
        <dbReference type="Proteomes" id="UP001427805"/>
    </source>
</evidence>
<keyword evidence="2" id="KW-1185">Reference proteome</keyword>
<dbReference type="EMBL" id="JBDIZK010000001">
    <property type="protein sequence ID" value="MEN3745851.1"/>
    <property type="molecule type" value="Genomic_DNA"/>
</dbReference>
<evidence type="ECO:0000313" key="1">
    <source>
        <dbReference type="EMBL" id="MEN3745851.1"/>
    </source>
</evidence>
<sequence>MATLALAATARPAWAQDQSAVPATTVDPRLLVEQLVAEGVITREQADRMIARATVPVQPHLAQGQAAQTAQAPIQGGVTADGTQIVPYVPKVVREQIVAQVREELGQQAQAQGWARPGETPEWTRRIQLYGDVRMRGEGRFYDKSNADIFTDYGAINQGEPQNINDATPGWIAPAFVNSREDRQRFRLRARLGVHARIADWVSADIRVATGNDSSPISTNQTLGAETGTGKYQLWLDRASIRLTPVSGVNLDFGRFANPFWTSDLIFDNDMNFDGVAVSANGEVSGGLRLFGTAGAFPVFNTDLNFGSRNAPVESASSGAYKSQDKYLLAAQAGFEVMPADGVSARLSGAYFRYANVEGKRSAPCQFYELVCSTDATRPAFQQFGNTMFPIRNIVADPLNPITSPENQYFGLASRFELLHVRGSVDYRASDRFAVRLEGDYVRNLGWDRSVIATRAVNNLGPDMQVPNPNTPDPNDTMSAPGAYAGGNISWQGRLSVGSVLNLNGQGDWTAKRGDWNAFVAYRHLESDAVIDAFADSDFHIGGTNVKGWQIGGNYAFAPNTILGARWLSAEEIADAPFSLDRLFVDIMTRF</sequence>
<dbReference type="Proteomes" id="UP001427805">
    <property type="component" value="Unassembled WGS sequence"/>
</dbReference>
<proteinExistence type="predicted"/>
<dbReference type="InterPro" id="IPR032638">
    <property type="entry name" value="Porin_5"/>
</dbReference>